<dbReference type="SMART" id="SM00387">
    <property type="entry name" value="HATPase_c"/>
    <property type="match status" value="1"/>
</dbReference>
<dbReference type="Pfam" id="PF13424">
    <property type="entry name" value="TPR_12"/>
    <property type="match status" value="2"/>
</dbReference>
<dbReference type="InterPro" id="IPR003594">
    <property type="entry name" value="HATPase_dom"/>
</dbReference>
<dbReference type="SUPFAM" id="SSF47384">
    <property type="entry name" value="Homodimeric domain of signal transducing histidine kinase"/>
    <property type="match status" value="1"/>
</dbReference>
<dbReference type="PATRIC" id="fig|937777.3.peg.2484"/>
<keyword evidence="5 9" id="KW-0418">Kinase</keyword>
<dbReference type="HOGENOM" id="CLU_434589_0_0_0"/>
<feature type="repeat" description="TPR" evidence="6">
    <location>
        <begin position="178"/>
        <end position="211"/>
    </location>
</feature>
<evidence type="ECO:0000256" key="3">
    <source>
        <dbReference type="ARBA" id="ARBA00022553"/>
    </source>
</evidence>
<dbReference type="GO" id="GO:0007234">
    <property type="term" value="P:osmosensory signaling via phosphorelay pathway"/>
    <property type="evidence" value="ECO:0007669"/>
    <property type="project" value="TreeGrafter"/>
</dbReference>
<dbReference type="Pfam" id="PF13374">
    <property type="entry name" value="TPR_10"/>
    <property type="match status" value="1"/>
</dbReference>
<dbReference type="InterPro" id="IPR050351">
    <property type="entry name" value="BphY/WalK/GraS-like"/>
</dbReference>
<dbReference type="eggNOG" id="COG4251">
    <property type="taxonomic scope" value="Bacteria"/>
</dbReference>
<dbReference type="InterPro" id="IPR036097">
    <property type="entry name" value="HisK_dim/P_sf"/>
</dbReference>
<dbReference type="Gene3D" id="1.25.40.10">
    <property type="entry name" value="Tetratricopeptide repeat domain"/>
    <property type="match status" value="3"/>
</dbReference>
<organism evidence="9 10">
    <name type="scientific">Deinococcus peraridilitoris (strain DSM 19664 / LMG 22246 / CIP 109416 / KR-200)</name>
    <dbReference type="NCBI Taxonomy" id="937777"/>
    <lineage>
        <taxon>Bacteria</taxon>
        <taxon>Thermotogati</taxon>
        <taxon>Deinococcota</taxon>
        <taxon>Deinococci</taxon>
        <taxon>Deinococcales</taxon>
        <taxon>Deinococcaceae</taxon>
        <taxon>Deinococcus</taxon>
    </lineage>
</organism>
<comment type="catalytic activity">
    <reaction evidence="1">
        <text>ATP + protein L-histidine = ADP + protein N-phospho-L-histidine.</text>
        <dbReference type="EC" id="2.7.13.3"/>
    </reaction>
</comment>
<dbReference type="SUPFAM" id="SSF48452">
    <property type="entry name" value="TPR-like"/>
    <property type="match status" value="2"/>
</dbReference>
<evidence type="ECO:0000259" key="8">
    <source>
        <dbReference type="PROSITE" id="PS50109"/>
    </source>
</evidence>
<keyword evidence="6" id="KW-0802">TPR repeat</keyword>
<dbReference type="STRING" id="937777.Deipe_2478"/>
<feature type="repeat" description="TPR" evidence="6">
    <location>
        <begin position="140"/>
        <end position="173"/>
    </location>
</feature>
<dbReference type="OrthoDB" id="9772100at2"/>
<evidence type="ECO:0000256" key="2">
    <source>
        <dbReference type="ARBA" id="ARBA00012438"/>
    </source>
</evidence>
<dbReference type="PROSITE" id="PS50109">
    <property type="entry name" value="HIS_KIN"/>
    <property type="match status" value="1"/>
</dbReference>
<dbReference type="PANTHER" id="PTHR42878:SF15">
    <property type="entry name" value="BACTERIOPHYTOCHROME"/>
    <property type="match status" value="1"/>
</dbReference>
<proteinExistence type="predicted"/>
<feature type="coiled-coil region" evidence="7">
    <location>
        <begin position="369"/>
        <end position="408"/>
    </location>
</feature>
<dbReference type="SMART" id="SM00388">
    <property type="entry name" value="HisKA"/>
    <property type="match status" value="1"/>
</dbReference>
<evidence type="ECO:0000256" key="7">
    <source>
        <dbReference type="SAM" id="Coils"/>
    </source>
</evidence>
<dbReference type="EC" id="2.7.13.3" evidence="2"/>
<dbReference type="Pfam" id="PF02518">
    <property type="entry name" value="HATPase_c"/>
    <property type="match status" value="1"/>
</dbReference>
<evidence type="ECO:0000256" key="6">
    <source>
        <dbReference type="PROSITE-ProRule" id="PRU00339"/>
    </source>
</evidence>
<evidence type="ECO:0000256" key="4">
    <source>
        <dbReference type="ARBA" id="ARBA00022679"/>
    </source>
</evidence>
<dbReference type="GO" id="GO:0000155">
    <property type="term" value="F:phosphorelay sensor kinase activity"/>
    <property type="evidence" value="ECO:0007669"/>
    <property type="project" value="InterPro"/>
</dbReference>
<dbReference type="PRINTS" id="PR00344">
    <property type="entry name" value="BCTRLSENSOR"/>
</dbReference>
<protein>
    <recommendedName>
        <fullName evidence="2">histidine kinase</fullName>
        <ecNumber evidence="2">2.7.13.3</ecNumber>
    </recommendedName>
</protein>
<dbReference type="Gene3D" id="1.10.287.130">
    <property type="match status" value="1"/>
</dbReference>
<dbReference type="EMBL" id="CP003382">
    <property type="protein sequence ID" value="AFZ67950.1"/>
    <property type="molecule type" value="Genomic_DNA"/>
</dbReference>
<dbReference type="InterPro" id="IPR036890">
    <property type="entry name" value="HATPase_C_sf"/>
</dbReference>
<evidence type="ECO:0000256" key="1">
    <source>
        <dbReference type="ARBA" id="ARBA00000085"/>
    </source>
</evidence>
<dbReference type="SUPFAM" id="SSF55874">
    <property type="entry name" value="ATPase domain of HSP90 chaperone/DNA topoisomerase II/histidine kinase"/>
    <property type="match status" value="1"/>
</dbReference>
<accession>L0A4J6</accession>
<dbReference type="KEGG" id="dpd:Deipe_2478"/>
<dbReference type="FunFam" id="3.30.565.10:FF:000006">
    <property type="entry name" value="Sensor histidine kinase WalK"/>
    <property type="match status" value="1"/>
</dbReference>
<evidence type="ECO:0000313" key="10">
    <source>
        <dbReference type="Proteomes" id="UP000010467"/>
    </source>
</evidence>
<dbReference type="InterPro" id="IPR011990">
    <property type="entry name" value="TPR-like_helical_dom_sf"/>
</dbReference>
<keyword evidence="3" id="KW-0597">Phosphoprotein</keyword>
<dbReference type="InterPro" id="IPR004358">
    <property type="entry name" value="Sig_transdc_His_kin-like_C"/>
</dbReference>
<dbReference type="SMART" id="SM00028">
    <property type="entry name" value="TPR"/>
    <property type="match status" value="6"/>
</dbReference>
<keyword evidence="4" id="KW-0808">Transferase</keyword>
<dbReference type="PROSITE" id="PS50005">
    <property type="entry name" value="TPR"/>
    <property type="match status" value="2"/>
</dbReference>
<dbReference type="RefSeq" id="WP_015236252.1">
    <property type="nucleotide sequence ID" value="NC_019793.1"/>
</dbReference>
<reference evidence="10" key="1">
    <citation type="submission" date="2012-03" db="EMBL/GenBank/DDBJ databases">
        <title>Complete sequence of chromosome of Deinococcus peraridilitoris DSM 19664.</title>
        <authorList>
            <person name="Lucas S."/>
            <person name="Copeland A."/>
            <person name="Lapidus A."/>
            <person name="Glavina del Rio T."/>
            <person name="Dalin E."/>
            <person name="Tice H."/>
            <person name="Bruce D."/>
            <person name="Goodwin L."/>
            <person name="Pitluck S."/>
            <person name="Peters L."/>
            <person name="Mikhailova N."/>
            <person name="Lu M."/>
            <person name="Kyrpides N."/>
            <person name="Mavromatis K."/>
            <person name="Ivanova N."/>
            <person name="Brettin T."/>
            <person name="Detter J.C."/>
            <person name="Han C."/>
            <person name="Larimer F."/>
            <person name="Land M."/>
            <person name="Hauser L."/>
            <person name="Markowitz V."/>
            <person name="Cheng J.-F."/>
            <person name="Hugenholtz P."/>
            <person name="Woyke T."/>
            <person name="Wu D."/>
            <person name="Pukall R."/>
            <person name="Steenblock K."/>
            <person name="Brambilla E."/>
            <person name="Klenk H.-P."/>
            <person name="Eisen J.A."/>
        </authorList>
    </citation>
    <scope>NUCLEOTIDE SEQUENCE [LARGE SCALE GENOMIC DNA]</scope>
    <source>
        <strain evidence="10">DSM 19664 / LMG 22246 / CIP 109416 / KR-200</strain>
    </source>
</reference>
<dbReference type="CDD" id="cd00082">
    <property type="entry name" value="HisKA"/>
    <property type="match status" value="1"/>
</dbReference>
<evidence type="ECO:0000256" key="5">
    <source>
        <dbReference type="ARBA" id="ARBA00022777"/>
    </source>
</evidence>
<gene>
    <name evidence="9" type="ordered locus">Deipe_2478</name>
</gene>
<feature type="domain" description="Histidine kinase" evidence="8">
    <location>
        <begin position="415"/>
        <end position="627"/>
    </location>
</feature>
<sequence>MSDFSSSATGPDEQSLRALQIDALYACSSEIEGLDRQRAAQLSAEALTLARELQDGPRVARGLLQLATLEWRLSCYDEALEHAAEALACFRALGDRHGEAWSLRLLGNIHGVQSQYAPAAELLRAAAGLSREVGNTECLASCLNNLGIIANELGDYASALESLFEALRLYEEGDPNIPSSLNNVATLYQLMGQYEQALDFHRQALSLADIVPPHPLTAALLHNLAETQRRSGQNEQAMAVLQRALGLARQIGDRQTEMLALDSLGQLYQAAAALDQARSCFEQGLELAAQVRHPLGEVRLLMHHATLLPDPAAREHLMRALAIAREVNLKAEARAVHDLLVGLLKRAGEFQQALAHHEQARTVERELFNEAQDKRIQALRIQYELAQARAVNVSQQSLNEQLRRANEELDAFSYSISHDLRAPIRHIGSFAGMLRQSLEQGKTEQASRFLGIIEQSAVRMNALVDALLLLARQGRSPLNPAFVDLSELVHEVLHDLEPEMQGRQVRWNIGELPVVRGDVALLRQVFYNLLSNALKYSQPRAEAIIEVRAERREQEWLLEVQDNGVGFDPRFAAKLFGVFQRLHRAEDFEGTGVGLANVQRIVHRHGGTVWASAKEGEGATFSFTLPA</sequence>
<dbReference type="Proteomes" id="UP000010467">
    <property type="component" value="Chromosome"/>
</dbReference>
<keyword evidence="10" id="KW-1185">Reference proteome</keyword>
<evidence type="ECO:0000313" key="9">
    <source>
        <dbReference type="EMBL" id="AFZ67950.1"/>
    </source>
</evidence>
<dbReference type="AlphaFoldDB" id="L0A4J6"/>
<dbReference type="GO" id="GO:0000156">
    <property type="term" value="F:phosphorelay response regulator activity"/>
    <property type="evidence" value="ECO:0007669"/>
    <property type="project" value="TreeGrafter"/>
</dbReference>
<dbReference type="Gene3D" id="3.30.565.10">
    <property type="entry name" value="Histidine kinase-like ATPase, C-terminal domain"/>
    <property type="match status" value="1"/>
</dbReference>
<dbReference type="InterPro" id="IPR003661">
    <property type="entry name" value="HisK_dim/P_dom"/>
</dbReference>
<dbReference type="PANTHER" id="PTHR42878">
    <property type="entry name" value="TWO-COMPONENT HISTIDINE KINASE"/>
    <property type="match status" value="1"/>
</dbReference>
<name>L0A4J6_DEIPD</name>
<dbReference type="Pfam" id="PF00512">
    <property type="entry name" value="HisKA"/>
    <property type="match status" value="1"/>
</dbReference>
<dbReference type="InterPro" id="IPR019734">
    <property type="entry name" value="TPR_rpt"/>
</dbReference>
<dbReference type="GO" id="GO:0030295">
    <property type="term" value="F:protein kinase activator activity"/>
    <property type="evidence" value="ECO:0007669"/>
    <property type="project" value="TreeGrafter"/>
</dbReference>
<keyword evidence="7" id="KW-0175">Coiled coil</keyword>
<dbReference type="InterPro" id="IPR005467">
    <property type="entry name" value="His_kinase_dom"/>
</dbReference>